<reference evidence="5" key="1">
    <citation type="submission" date="2023-07" db="EMBL/GenBank/DDBJ databases">
        <title>Black Yeasts Isolated from many extreme environments.</title>
        <authorList>
            <person name="Coleine C."/>
            <person name="Stajich J.E."/>
            <person name="Selbmann L."/>
        </authorList>
    </citation>
    <scope>NUCLEOTIDE SEQUENCE</scope>
    <source>
        <strain evidence="5">CCFEE 5485</strain>
    </source>
</reference>
<dbReference type="EMBL" id="JAUTXT010000025">
    <property type="protein sequence ID" value="KAK3673455.1"/>
    <property type="molecule type" value="Genomic_DNA"/>
</dbReference>
<dbReference type="GO" id="GO:0004089">
    <property type="term" value="F:carbonate dehydratase activity"/>
    <property type="evidence" value="ECO:0007669"/>
    <property type="project" value="InterPro"/>
</dbReference>
<dbReference type="SMART" id="SM00947">
    <property type="entry name" value="Pro_CA"/>
    <property type="match status" value="1"/>
</dbReference>
<dbReference type="Proteomes" id="UP001274830">
    <property type="component" value="Unassembled WGS sequence"/>
</dbReference>
<dbReference type="Gene3D" id="3.40.1050.10">
    <property type="entry name" value="Carbonic anhydrase"/>
    <property type="match status" value="1"/>
</dbReference>
<comment type="caution">
    <text evidence="5">The sequence shown here is derived from an EMBL/GenBank/DDBJ whole genome shotgun (WGS) entry which is preliminary data.</text>
</comment>
<accession>A0AAE0WKM5</accession>
<dbReference type="InterPro" id="IPR036874">
    <property type="entry name" value="Carbonic_anhydrase_sf"/>
</dbReference>
<evidence type="ECO:0000313" key="6">
    <source>
        <dbReference type="Proteomes" id="UP001274830"/>
    </source>
</evidence>
<evidence type="ECO:0000256" key="2">
    <source>
        <dbReference type="ARBA" id="ARBA00022723"/>
    </source>
</evidence>
<comment type="similarity">
    <text evidence="1">Belongs to the beta-class carbonic anhydrase family.</text>
</comment>
<dbReference type="SUPFAM" id="SSF53056">
    <property type="entry name" value="beta-carbonic anhydrase, cab"/>
    <property type="match status" value="1"/>
</dbReference>
<evidence type="ECO:0000256" key="1">
    <source>
        <dbReference type="ARBA" id="ARBA00006217"/>
    </source>
</evidence>
<keyword evidence="2 4" id="KW-0479">Metal-binding</keyword>
<evidence type="ECO:0008006" key="7">
    <source>
        <dbReference type="Google" id="ProtNLM"/>
    </source>
</evidence>
<gene>
    <name evidence="5" type="ORF">LTR78_006689</name>
</gene>
<name>A0AAE0WKM5_9PEZI</name>
<keyword evidence="3 4" id="KW-0862">Zinc</keyword>
<evidence type="ECO:0000256" key="4">
    <source>
        <dbReference type="PIRSR" id="PIRSR601765-1"/>
    </source>
</evidence>
<proteinExistence type="inferred from homology"/>
<feature type="binding site" evidence="4">
    <location>
        <position position="42"/>
    </location>
    <ligand>
        <name>Zn(2+)</name>
        <dbReference type="ChEBI" id="CHEBI:29105"/>
    </ligand>
</feature>
<organism evidence="5 6">
    <name type="scientific">Recurvomyces mirabilis</name>
    <dbReference type="NCBI Taxonomy" id="574656"/>
    <lineage>
        <taxon>Eukaryota</taxon>
        <taxon>Fungi</taxon>
        <taxon>Dikarya</taxon>
        <taxon>Ascomycota</taxon>
        <taxon>Pezizomycotina</taxon>
        <taxon>Dothideomycetes</taxon>
        <taxon>Dothideomycetidae</taxon>
        <taxon>Mycosphaerellales</taxon>
        <taxon>Teratosphaeriaceae</taxon>
        <taxon>Recurvomyces</taxon>
    </lineage>
</organism>
<dbReference type="InterPro" id="IPR001765">
    <property type="entry name" value="Carbonic_anhydrase"/>
</dbReference>
<protein>
    <recommendedName>
        <fullName evidence="7">Carbonic anhydrase</fullName>
    </recommendedName>
</protein>
<evidence type="ECO:0000256" key="3">
    <source>
        <dbReference type="ARBA" id="ARBA00022833"/>
    </source>
</evidence>
<feature type="binding site" evidence="4">
    <location>
        <position position="97"/>
    </location>
    <ligand>
        <name>Zn(2+)</name>
        <dbReference type="ChEBI" id="CHEBI:29105"/>
    </ligand>
</feature>
<feature type="binding site" evidence="4">
    <location>
        <position position="40"/>
    </location>
    <ligand>
        <name>Zn(2+)</name>
        <dbReference type="ChEBI" id="CHEBI:29105"/>
    </ligand>
</feature>
<dbReference type="PANTHER" id="PTHR43175:SF3">
    <property type="entry name" value="CARBON DISULFIDE HYDROLASE"/>
    <property type="match status" value="1"/>
</dbReference>
<feature type="binding site" evidence="4">
    <location>
        <position position="100"/>
    </location>
    <ligand>
        <name>Zn(2+)</name>
        <dbReference type="ChEBI" id="CHEBI:29105"/>
    </ligand>
</feature>
<dbReference type="PANTHER" id="PTHR43175">
    <property type="entry name" value="CARBONIC ANHYDRASE"/>
    <property type="match status" value="1"/>
</dbReference>
<dbReference type="AlphaFoldDB" id="A0AAE0WKM5"/>
<comment type="cofactor">
    <cofactor evidence="4">
        <name>Zn(2+)</name>
        <dbReference type="ChEBI" id="CHEBI:29105"/>
    </cofactor>
    <text evidence="4">Binds 1 zinc ion per subunit.</text>
</comment>
<dbReference type="GO" id="GO:0008270">
    <property type="term" value="F:zinc ion binding"/>
    <property type="evidence" value="ECO:0007669"/>
    <property type="project" value="InterPro"/>
</dbReference>
<sequence length="176" mass="19123">MSAAMLRELAKGNDEHVKSFSGSIKFSDFPKQDAVIILTCMDPRSNIIDTWNLPFGPAILRNAGGRATPDALRSMQVLASIMANGQSTLGAVAVIHHTDCGLVNFGNDFIHERMKMNAPEHLHKQIDGMDHGGFTDVEASIKEDMAIIKADSFLPKGLEVLGFIHDSFTGKTTEVV</sequence>
<keyword evidence="6" id="KW-1185">Reference proteome</keyword>
<evidence type="ECO:0000313" key="5">
    <source>
        <dbReference type="EMBL" id="KAK3673455.1"/>
    </source>
</evidence>